<protein>
    <recommendedName>
        <fullName evidence="5">Protein phosphatase 1 regulatory subunit 7</fullName>
    </recommendedName>
</protein>
<keyword evidence="1" id="KW-0433">Leucine-rich repeat</keyword>
<dbReference type="Pfam" id="PF13855">
    <property type="entry name" value="LRR_8"/>
    <property type="match status" value="1"/>
</dbReference>
<dbReference type="SMART" id="SM00365">
    <property type="entry name" value="LRR_SD22"/>
    <property type="match status" value="10"/>
</dbReference>
<evidence type="ECO:0000256" key="2">
    <source>
        <dbReference type="ARBA" id="ARBA00022737"/>
    </source>
</evidence>
<dbReference type="Gene3D" id="3.80.10.10">
    <property type="entry name" value="Ribonuclease Inhibitor"/>
    <property type="match status" value="3"/>
</dbReference>
<reference evidence="4" key="1">
    <citation type="submission" date="2021-01" db="EMBL/GenBank/DDBJ databases">
        <authorList>
            <person name="Corre E."/>
            <person name="Pelletier E."/>
            <person name="Niang G."/>
            <person name="Scheremetjew M."/>
            <person name="Finn R."/>
            <person name="Kale V."/>
            <person name="Holt S."/>
            <person name="Cochrane G."/>
            <person name="Meng A."/>
            <person name="Brown T."/>
            <person name="Cohen L."/>
        </authorList>
    </citation>
    <scope>NUCLEOTIDE SEQUENCE</scope>
    <source>
        <strain evidence="4">WS</strain>
    </source>
</reference>
<dbReference type="Pfam" id="PF12799">
    <property type="entry name" value="LRR_4"/>
    <property type="match status" value="1"/>
</dbReference>
<proteinExistence type="predicted"/>
<accession>A0A7S1PG35</accession>
<sequence>MNTHSPQAFAQYTGSIPSSYSTQSHPKISIPSSQIPQNCTHLNLSHHPHEYIGVSYPLPETLRDIDFTNCRLKGICNMEGLQNLEELTLRKNAIGWNGVDDEGEETSSEDQDTQAPEDTKGRMQTVSGEESNRTEEQQEEQQITNANQEESTSSSVIQYNGDDWAKGLTSLQKLKILDLYDNEIDFIPTELNELKSLEKLDLSFNKIRSIKPLDGRKLVNLRQLYLVNNKIKKMIDFSHFQKMHLLEMGANRIREIRGLENGGPCETLTELWLGKNKIADISGLHKLKNLKTLSLQSNRLTKISGLENLRNLEQLLLSENDIEEVTGLDNLTKLKLLDLSYNKRLSTIHGIDNLSNLEELWFSANSIQDYDELKKLTAYPKLNDVYLQGNPLSRDPQYRRKVLLMIPNLENIDGFPVALMKERVLPGRMQMM</sequence>
<dbReference type="PROSITE" id="PS51450">
    <property type="entry name" value="LRR"/>
    <property type="match status" value="8"/>
</dbReference>
<dbReference type="GO" id="GO:0005737">
    <property type="term" value="C:cytoplasm"/>
    <property type="evidence" value="ECO:0007669"/>
    <property type="project" value="TreeGrafter"/>
</dbReference>
<feature type="compositionally biased region" description="Low complexity" evidence="3">
    <location>
        <begin position="140"/>
        <end position="150"/>
    </location>
</feature>
<dbReference type="InterPro" id="IPR025875">
    <property type="entry name" value="Leu-rich_rpt_4"/>
</dbReference>
<feature type="compositionally biased region" description="Acidic residues" evidence="3">
    <location>
        <begin position="99"/>
        <end position="112"/>
    </location>
</feature>
<dbReference type="AlphaFoldDB" id="A0A7S1PG35"/>
<organism evidence="4">
    <name type="scientific">Percolomonas cosmopolitus</name>
    <dbReference type="NCBI Taxonomy" id="63605"/>
    <lineage>
        <taxon>Eukaryota</taxon>
        <taxon>Discoba</taxon>
        <taxon>Heterolobosea</taxon>
        <taxon>Tetramitia</taxon>
        <taxon>Eutetramitia</taxon>
        <taxon>Percolomonadidae</taxon>
        <taxon>Percolomonas</taxon>
    </lineage>
</organism>
<dbReference type="Pfam" id="PF14580">
    <property type="entry name" value="LRR_9"/>
    <property type="match status" value="1"/>
</dbReference>
<evidence type="ECO:0000256" key="3">
    <source>
        <dbReference type="SAM" id="MobiDB-lite"/>
    </source>
</evidence>
<evidence type="ECO:0008006" key="5">
    <source>
        <dbReference type="Google" id="ProtNLM"/>
    </source>
</evidence>
<keyword evidence="2" id="KW-0677">Repeat</keyword>
<dbReference type="PANTHER" id="PTHR15454">
    <property type="entry name" value="NISCHARIN RELATED"/>
    <property type="match status" value="1"/>
</dbReference>
<dbReference type="InterPro" id="IPR003591">
    <property type="entry name" value="Leu-rich_rpt_typical-subtyp"/>
</dbReference>
<dbReference type="SMART" id="SM00369">
    <property type="entry name" value="LRR_TYP"/>
    <property type="match status" value="6"/>
</dbReference>
<feature type="region of interest" description="Disordered" evidence="3">
    <location>
        <begin position="98"/>
        <end position="154"/>
    </location>
</feature>
<evidence type="ECO:0000256" key="1">
    <source>
        <dbReference type="ARBA" id="ARBA00022614"/>
    </source>
</evidence>
<dbReference type="SUPFAM" id="SSF52058">
    <property type="entry name" value="L domain-like"/>
    <property type="match status" value="1"/>
</dbReference>
<dbReference type="EMBL" id="HBGD01003025">
    <property type="protein sequence ID" value="CAD9079266.1"/>
    <property type="molecule type" value="Transcribed_RNA"/>
</dbReference>
<gene>
    <name evidence="4" type="ORF">PCOS0759_LOCUS2498</name>
</gene>
<evidence type="ECO:0000313" key="4">
    <source>
        <dbReference type="EMBL" id="CAD9079266.1"/>
    </source>
</evidence>
<dbReference type="InterPro" id="IPR032675">
    <property type="entry name" value="LRR_dom_sf"/>
</dbReference>
<dbReference type="InterPro" id="IPR001611">
    <property type="entry name" value="Leu-rich_rpt"/>
</dbReference>
<name>A0A7S1PG35_9EUKA</name>
<feature type="region of interest" description="Disordered" evidence="3">
    <location>
        <begin position="1"/>
        <end position="28"/>
    </location>
</feature>